<dbReference type="EMBL" id="VOIH02000007">
    <property type="protein sequence ID" value="KAF3442411.1"/>
    <property type="molecule type" value="Genomic_DNA"/>
</dbReference>
<name>A0A8K0GYK9_9ROSA</name>
<dbReference type="AlphaFoldDB" id="A0A8K0GYK9"/>
<reference evidence="1" key="1">
    <citation type="submission" date="2020-03" db="EMBL/GenBank/DDBJ databases">
        <title>A high-quality chromosome-level genome assembly of a woody plant with both climbing and erect habits, Rhamnella rubrinervis.</title>
        <authorList>
            <person name="Lu Z."/>
            <person name="Yang Y."/>
            <person name="Zhu X."/>
            <person name="Sun Y."/>
        </authorList>
    </citation>
    <scope>NUCLEOTIDE SEQUENCE</scope>
    <source>
        <strain evidence="1">BYM</strain>
        <tissue evidence="1">Leaf</tissue>
    </source>
</reference>
<gene>
    <name evidence="1" type="ORF">FNV43_RR16327</name>
</gene>
<accession>A0A8K0GYK9</accession>
<protein>
    <submittedName>
        <fullName evidence="1">Uncharacterized protein</fullName>
    </submittedName>
</protein>
<proteinExistence type="predicted"/>
<dbReference type="OrthoDB" id="1884773at2759"/>
<comment type="caution">
    <text evidence="1">The sequence shown here is derived from an EMBL/GenBank/DDBJ whole genome shotgun (WGS) entry which is preliminary data.</text>
</comment>
<evidence type="ECO:0000313" key="2">
    <source>
        <dbReference type="Proteomes" id="UP000796880"/>
    </source>
</evidence>
<keyword evidence="2" id="KW-1185">Reference proteome</keyword>
<organism evidence="1 2">
    <name type="scientific">Rhamnella rubrinervis</name>
    <dbReference type="NCBI Taxonomy" id="2594499"/>
    <lineage>
        <taxon>Eukaryota</taxon>
        <taxon>Viridiplantae</taxon>
        <taxon>Streptophyta</taxon>
        <taxon>Embryophyta</taxon>
        <taxon>Tracheophyta</taxon>
        <taxon>Spermatophyta</taxon>
        <taxon>Magnoliopsida</taxon>
        <taxon>eudicotyledons</taxon>
        <taxon>Gunneridae</taxon>
        <taxon>Pentapetalae</taxon>
        <taxon>rosids</taxon>
        <taxon>fabids</taxon>
        <taxon>Rosales</taxon>
        <taxon>Rhamnaceae</taxon>
        <taxon>rhamnoid group</taxon>
        <taxon>Rhamneae</taxon>
        <taxon>Rhamnella</taxon>
    </lineage>
</organism>
<sequence length="191" mass="21726">MNWAKFGLTHLYPTRPVSKGWCVTTLVSRFSEKLNLDGAPYSLVLEPQVLSLNYSGKNYPRPLPYDASPLWLTQQILEYKLADNSSGGTLTLGRPKYKGTSSFLRLEIDGNLKIYTYNDKLDYDAWEVTFSLFDRESKWDVKECQLPERCGSFGLCEDNQCVACPSSKGLFGWSKSCEAEKVRSYKASDFH</sequence>
<evidence type="ECO:0000313" key="1">
    <source>
        <dbReference type="EMBL" id="KAF3442411.1"/>
    </source>
</evidence>
<dbReference type="Proteomes" id="UP000796880">
    <property type="component" value="Unassembled WGS sequence"/>
</dbReference>